<gene>
    <name evidence="1" type="ORF">BSTOLATCC_MIC28531</name>
</gene>
<organism evidence="1 2">
    <name type="scientific">Blepharisma stoltei</name>
    <dbReference type="NCBI Taxonomy" id="1481888"/>
    <lineage>
        <taxon>Eukaryota</taxon>
        <taxon>Sar</taxon>
        <taxon>Alveolata</taxon>
        <taxon>Ciliophora</taxon>
        <taxon>Postciliodesmatophora</taxon>
        <taxon>Heterotrichea</taxon>
        <taxon>Heterotrichida</taxon>
        <taxon>Blepharismidae</taxon>
        <taxon>Blepharisma</taxon>
    </lineage>
</organism>
<evidence type="ECO:0000313" key="2">
    <source>
        <dbReference type="Proteomes" id="UP001162131"/>
    </source>
</evidence>
<accession>A0AAU9J617</accession>
<evidence type="ECO:0000313" key="1">
    <source>
        <dbReference type="EMBL" id="CAG9321244.1"/>
    </source>
</evidence>
<protein>
    <submittedName>
        <fullName evidence="1">Uncharacterized protein</fullName>
    </submittedName>
</protein>
<sequence length="231" mass="26939">MIRRAFATTLHDFIKFDPKRKLPQLNREDSDRAITDVAAFFDYIMAHAGNHKSVANRKIIGLPNLRKLAILANKPEDAKVLQSAFWTYCGHHRWPDTNTIEMLSQAMINIDAPADASDFFLYHHKILFYPRLQSTNNFFKALHDKSLWEPLRNAFKVVEVSNITLKNELTYIMGINACVQLKDWKWASRFYERGAKKIDYSEGFLEVIQELRSNLTEEELKKFSVDKQAKQ</sequence>
<dbReference type="AlphaFoldDB" id="A0AAU9J617"/>
<proteinExistence type="predicted"/>
<reference evidence="1" key="1">
    <citation type="submission" date="2021-09" db="EMBL/GenBank/DDBJ databases">
        <authorList>
            <consortium name="AG Swart"/>
            <person name="Singh M."/>
            <person name="Singh A."/>
            <person name="Seah K."/>
            <person name="Emmerich C."/>
        </authorList>
    </citation>
    <scope>NUCLEOTIDE SEQUENCE</scope>
    <source>
        <strain evidence="1">ATCC30299</strain>
    </source>
</reference>
<comment type="caution">
    <text evidence="1">The sequence shown here is derived from an EMBL/GenBank/DDBJ whole genome shotgun (WGS) entry which is preliminary data.</text>
</comment>
<dbReference type="EMBL" id="CAJZBQ010000028">
    <property type="protein sequence ID" value="CAG9321244.1"/>
    <property type="molecule type" value="Genomic_DNA"/>
</dbReference>
<name>A0AAU9J617_9CILI</name>
<keyword evidence="2" id="KW-1185">Reference proteome</keyword>
<dbReference type="Proteomes" id="UP001162131">
    <property type="component" value="Unassembled WGS sequence"/>
</dbReference>